<dbReference type="AlphaFoldDB" id="A0A7S0Q5V3"/>
<feature type="transmembrane region" description="Helical" evidence="5">
    <location>
        <begin position="9"/>
        <end position="28"/>
    </location>
</feature>
<evidence type="ECO:0008006" key="7">
    <source>
        <dbReference type="Google" id="ProtNLM"/>
    </source>
</evidence>
<comment type="subcellular location">
    <subcellularLocation>
        <location evidence="1">Membrane</location>
        <topology evidence="1">Multi-pass membrane protein</topology>
    </subcellularLocation>
</comment>
<evidence type="ECO:0000256" key="2">
    <source>
        <dbReference type="ARBA" id="ARBA00022692"/>
    </source>
</evidence>
<dbReference type="PANTHER" id="PTHR10231">
    <property type="entry name" value="NUCLEOTIDE-SUGAR TRANSMEMBRANE TRANSPORTER"/>
    <property type="match status" value="1"/>
</dbReference>
<dbReference type="PIRSF" id="PIRSF005799">
    <property type="entry name" value="UDP-gal_transpt"/>
    <property type="match status" value="1"/>
</dbReference>
<dbReference type="NCBIfam" id="TIGR00803">
    <property type="entry name" value="nst"/>
    <property type="match status" value="1"/>
</dbReference>
<dbReference type="GO" id="GO:0000139">
    <property type="term" value="C:Golgi membrane"/>
    <property type="evidence" value="ECO:0007669"/>
    <property type="project" value="InterPro"/>
</dbReference>
<keyword evidence="3 5" id="KW-1133">Transmembrane helix</keyword>
<feature type="transmembrane region" description="Helical" evidence="5">
    <location>
        <begin position="145"/>
        <end position="163"/>
    </location>
</feature>
<keyword evidence="2 5" id="KW-0812">Transmembrane</keyword>
<name>A0A7S0Q5V3_9EUKA</name>
<feature type="transmembrane region" description="Helical" evidence="5">
    <location>
        <begin position="248"/>
        <end position="270"/>
    </location>
</feature>
<accession>A0A7S0Q5V3</accession>
<keyword evidence="4 5" id="KW-0472">Membrane</keyword>
<feature type="transmembrane region" description="Helical" evidence="5">
    <location>
        <begin position="175"/>
        <end position="195"/>
    </location>
</feature>
<dbReference type="InterPro" id="IPR007271">
    <property type="entry name" value="Nuc_sug_transpt"/>
</dbReference>
<sequence length="344" mass="37062">MMGLKLRDVVLGLLVVQTTSIVLLMHYTRTAPRDVSVEGPMYLASAAVFLAEALKLPFCLCVAGHAMGSLGGLQQLLAVEVLSQPMETIKCSIPALAYTVQGNLLFLALTNLDPPTYQVTYQTKTLFTALFSRWMLGRQLETSQWLSLSFLFIGTVCVSDLSGASARTAQGERPLMGFAAVLAAAILSAASSVYFEKMLKKRNSSNLLGAQAASLWLRNIQLGSFAMPLAGVMMLLRDGEQLRVYGLLHGFDASVWLVVVLNGVGGLLVAATMKYADNIVKCFAAALAIICSTILSVPLFDFNLKPIFLIGSSFTIAATIIYSRAPKCSVATEYERLPTSPTRV</sequence>
<dbReference type="SUPFAM" id="SSF103481">
    <property type="entry name" value="Multidrug resistance efflux transporter EmrE"/>
    <property type="match status" value="1"/>
</dbReference>
<dbReference type="Pfam" id="PF04142">
    <property type="entry name" value="Nuc_sug_transp"/>
    <property type="match status" value="1"/>
</dbReference>
<feature type="transmembrane region" description="Helical" evidence="5">
    <location>
        <begin position="306"/>
        <end position="323"/>
    </location>
</feature>
<organism evidence="6">
    <name type="scientific">Coccolithus braarudii</name>
    <dbReference type="NCBI Taxonomy" id="221442"/>
    <lineage>
        <taxon>Eukaryota</taxon>
        <taxon>Haptista</taxon>
        <taxon>Haptophyta</taxon>
        <taxon>Prymnesiophyceae</taxon>
        <taxon>Coccolithales</taxon>
        <taxon>Coccolithaceae</taxon>
        <taxon>Coccolithus</taxon>
    </lineage>
</organism>
<evidence type="ECO:0000256" key="1">
    <source>
        <dbReference type="ARBA" id="ARBA00004141"/>
    </source>
</evidence>
<evidence type="ECO:0000256" key="3">
    <source>
        <dbReference type="ARBA" id="ARBA00022989"/>
    </source>
</evidence>
<evidence type="ECO:0000256" key="4">
    <source>
        <dbReference type="ARBA" id="ARBA00023136"/>
    </source>
</evidence>
<feature type="transmembrane region" description="Helical" evidence="5">
    <location>
        <begin position="216"/>
        <end position="236"/>
    </location>
</feature>
<feature type="transmembrane region" description="Helical" evidence="5">
    <location>
        <begin position="40"/>
        <end position="63"/>
    </location>
</feature>
<dbReference type="EMBL" id="HBEY01031125">
    <property type="protein sequence ID" value="CAD8611383.1"/>
    <property type="molecule type" value="Transcribed_RNA"/>
</dbReference>
<protein>
    <recommendedName>
        <fullName evidence="7">UDP-galactose transporter</fullName>
    </recommendedName>
</protein>
<dbReference type="GO" id="GO:0015165">
    <property type="term" value="F:pyrimidine nucleotide-sugar transmembrane transporter activity"/>
    <property type="evidence" value="ECO:0007669"/>
    <property type="project" value="InterPro"/>
</dbReference>
<evidence type="ECO:0000256" key="5">
    <source>
        <dbReference type="SAM" id="Phobius"/>
    </source>
</evidence>
<gene>
    <name evidence="6" type="ORF">CPEL01642_LOCUS14761</name>
</gene>
<evidence type="ECO:0000313" key="6">
    <source>
        <dbReference type="EMBL" id="CAD8611383.1"/>
    </source>
</evidence>
<feature type="transmembrane region" description="Helical" evidence="5">
    <location>
        <begin position="282"/>
        <end position="300"/>
    </location>
</feature>
<reference evidence="6" key="1">
    <citation type="submission" date="2021-01" db="EMBL/GenBank/DDBJ databases">
        <authorList>
            <person name="Corre E."/>
            <person name="Pelletier E."/>
            <person name="Niang G."/>
            <person name="Scheremetjew M."/>
            <person name="Finn R."/>
            <person name="Kale V."/>
            <person name="Holt S."/>
            <person name="Cochrane G."/>
            <person name="Meng A."/>
            <person name="Brown T."/>
            <person name="Cohen L."/>
        </authorList>
    </citation>
    <scope>NUCLEOTIDE SEQUENCE</scope>
    <source>
        <strain evidence="6">PLY182g</strain>
    </source>
</reference>
<proteinExistence type="predicted"/>
<dbReference type="InterPro" id="IPR037185">
    <property type="entry name" value="EmrE-like"/>
</dbReference>